<dbReference type="PANTHER" id="PTHR43304:SF1">
    <property type="entry name" value="PAC DOMAIN-CONTAINING PROTEIN"/>
    <property type="match status" value="1"/>
</dbReference>
<keyword evidence="6" id="KW-0902">Two-component regulatory system</keyword>
<dbReference type="PROSITE" id="PS50109">
    <property type="entry name" value="HIS_KIN"/>
    <property type="match status" value="1"/>
</dbReference>
<comment type="caution">
    <text evidence="9">The sequence shown here is derived from an EMBL/GenBank/DDBJ whole genome shotgun (WGS) entry which is preliminary data.</text>
</comment>
<protein>
    <recommendedName>
        <fullName evidence="2">histidine kinase</fullName>
        <ecNumber evidence="2">2.7.13.3</ecNumber>
    </recommendedName>
</protein>
<accession>A0ABP8B9D5</accession>
<dbReference type="InterPro" id="IPR003594">
    <property type="entry name" value="HATPase_dom"/>
</dbReference>
<dbReference type="PANTHER" id="PTHR43304">
    <property type="entry name" value="PHYTOCHROME-LIKE PROTEIN CPH1"/>
    <property type="match status" value="1"/>
</dbReference>
<evidence type="ECO:0000256" key="7">
    <source>
        <dbReference type="SAM" id="MobiDB-lite"/>
    </source>
</evidence>
<reference evidence="10" key="1">
    <citation type="journal article" date="2019" name="Int. J. Syst. Evol. Microbiol.">
        <title>The Global Catalogue of Microorganisms (GCM) 10K type strain sequencing project: providing services to taxonomists for standard genome sequencing and annotation.</title>
        <authorList>
            <consortium name="The Broad Institute Genomics Platform"/>
            <consortium name="The Broad Institute Genome Sequencing Center for Infectious Disease"/>
            <person name="Wu L."/>
            <person name="Ma J."/>
        </authorList>
    </citation>
    <scope>NUCLEOTIDE SEQUENCE [LARGE SCALE GENOMIC DNA]</scope>
    <source>
        <strain evidence="10">JCM 17388</strain>
    </source>
</reference>
<keyword evidence="10" id="KW-1185">Reference proteome</keyword>
<feature type="domain" description="Histidine kinase" evidence="8">
    <location>
        <begin position="1"/>
        <end position="74"/>
    </location>
</feature>
<comment type="catalytic activity">
    <reaction evidence="1">
        <text>ATP + protein L-histidine = ADP + protein N-phospho-L-histidine.</text>
        <dbReference type="EC" id="2.7.13.3"/>
    </reaction>
</comment>
<sequence>MGVTGKMAAKSQAGKSADKIFVIFQRLHQRDAYEGTGIGLALCRKIVEQHGGMIRLDTEHTGGARFVITLPAGAIAPEREDGTGQEGPPEIAVGTVP</sequence>
<dbReference type="Gene3D" id="3.30.565.10">
    <property type="entry name" value="Histidine kinase-like ATPase, C-terminal domain"/>
    <property type="match status" value="1"/>
</dbReference>
<evidence type="ECO:0000256" key="4">
    <source>
        <dbReference type="ARBA" id="ARBA00022679"/>
    </source>
</evidence>
<feature type="region of interest" description="Disordered" evidence="7">
    <location>
        <begin position="76"/>
        <end position="97"/>
    </location>
</feature>
<gene>
    <name evidence="9" type="ORF">GCM10022252_55840</name>
</gene>
<dbReference type="InterPro" id="IPR005467">
    <property type="entry name" value="His_kinase_dom"/>
</dbReference>
<evidence type="ECO:0000313" key="9">
    <source>
        <dbReference type="EMBL" id="GAA4201323.1"/>
    </source>
</evidence>
<organism evidence="9 10">
    <name type="scientific">Streptosporangium oxazolinicum</name>
    <dbReference type="NCBI Taxonomy" id="909287"/>
    <lineage>
        <taxon>Bacteria</taxon>
        <taxon>Bacillati</taxon>
        <taxon>Actinomycetota</taxon>
        <taxon>Actinomycetes</taxon>
        <taxon>Streptosporangiales</taxon>
        <taxon>Streptosporangiaceae</taxon>
        <taxon>Streptosporangium</taxon>
    </lineage>
</organism>
<dbReference type="InterPro" id="IPR004358">
    <property type="entry name" value="Sig_transdc_His_kin-like_C"/>
</dbReference>
<evidence type="ECO:0000256" key="6">
    <source>
        <dbReference type="ARBA" id="ARBA00023012"/>
    </source>
</evidence>
<evidence type="ECO:0000256" key="2">
    <source>
        <dbReference type="ARBA" id="ARBA00012438"/>
    </source>
</evidence>
<evidence type="ECO:0000256" key="5">
    <source>
        <dbReference type="ARBA" id="ARBA00022777"/>
    </source>
</evidence>
<keyword evidence="5" id="KW-0418">Kinase</keyword>
<evidence type="ECO:0000313" key="10">
    <source>
        <dbReference type="Proteomes" id="UP001501251"/>
    </source>
</evidence>
<evidence type="ECO:0000256" key="1">
    <source>
        <dbReference type="ARBA" id="ARBA00000085"/>
    </source>
</evidence>
<dbReference type="InterPro" id="IPR052162">
    <property type="entry name" value="Sensor_kinase/Photoreceptor"/>
</dbReference>
<keyword evidence="3" id="KW-0597">Phosphoprotein</keyword>
<dbReference type="EC" id="2.7.13.3" evidence="2"/>
<dbReference type="InterPro" id="IPR036890">
    <property type="entry name" value="HATPase_C_sf"/>
</dbReference>
<name>A0ABP8B9D5_9ACTN</name>
<dbReference type="Proteomes" id="UP001501251">
    <property type="component" value="Unassembled WGS sequence"/>
</dbReference>
<evidence type="ECO:0000256" key="3">
    <source>
        <dbReference type="ARBA" id="ARBA00022553"/>
    </source>
</evidence>
<dbReference type="SUPFAM" id="SSF55874">
    <property type="entry name" value="ATPase domain of HSP90 chaperone/DNA topoisomerase II/histidine kinase"/>
    <property type="match status" value="1"/>
</dbReference>
<evidence type="ECO:0000259" key="8">
    <source>
        <dbReference type="PROSITE" id="PS50109"/>
    </source>
</evidence>
<keyword evidence="4" id="KW-0808">Transferase</keyword>
<proteinExistence type="predicted"/>
<dbReference type="PRINTS" id="PR00344">
    <property type="entry name" value="BCTRLSENSOR"/>
</dbReference>
<dbReference type="EMBL" id="BAABAQ010000011">
    <property type="protein sequence ID" value="GAA4201323.1"/>
    <property type="molecule type" value="Genomic_DNA"/>
</dbReference>
<dbReference type="Pfam" id="PF02518">
    <property type="entry name" value="HATPase_c"/>
    <property type="match status" value="1"/>
</dbReference>